<keyword evidence="1" id="KW-0812">Transmembrane</keyword>
<evidence type="ECO:0000313" key="3">
    <source>
        <dbReference type="EMBL" id="KAJ7672902.1"/>
    </source>
</evidence>
<keyword evidence="4" id="KW-1185">Reference proteome</keyword>
<reference evidence="3" key="1">
    <citation type="submission" date="2023-03" db="EMBL/GenBank/DDBJ databases">
        <title>Massive genome expansion in bonnet fungi (Mycena s.s.) driven by repeated elements and novel gene families across ecological guilds.</title>
        <authorList>
            <consortium name="Lawrence Berkeley National Laboratory"/>
            <person name="Harder C.B."/>
            <person name="Miyauchi S."/>
            <person name="Viragh M."/>
            <person name="Kuo A."/>
            <person name="Thoen E."/>
            <person name="Andreopoulos B."/>
            <person name="Lu D."/>
            <person name="Skrede I."/>
            <person name="Drula E."/>
            <person name="Henrissat B."/>
            <person name="Morin E."/>
            <person name="Kohler A."/>
            <person name="Barry K."/>
            <person name="LaButti K."/>
            <person name="Morin E."/>
            <person name="Salamov A."/>
            <person name="Lipzen A."/>
            <person name="Mereny Z."/>
            <person name="Hegedus B."/>
            <person name="Baldrian P."/>
            <person name="Stursova M."/>
            <person name="Weitz H."/>
            <person name="Taylor A."/>
            <person name="Grigoriev I.V."/>
            <person name="Nagy L.G."/>
            <person name="Martin F."/>
            <person name="Kauserud H."/>
        </authorList>
    </citation>
    <scope>NUCLEOTIDE SEQUENCE</scope>
    <source>
        <strain evidence="3">CBHHK067</strain>
    </source>
</reference>
<dbReference type="Proteomes" id="UP001221757">
    <property type="component" value="Unassembled WGS sequence"/>
</dbReference>
<keyword evidence="1" id="KW-1133">Transmembrane helix</keyword>
<evidence type="ECO:0008006" key="5">
    <source>
        <dbReference type="Google" id="ProtNLM"/>
    </source>
</evidence>
<feature type="chain" id="PRO_5042012202" description="Protein kinase domain-containing protein" evidence="2">
    <location>
        <begin position="21"/>
        <end position="285"/>
    </location>
</feature>
<gene>
    <name evidence="3" type="ORF">B0H17DRAFT_1083306</name>
</gene>
<dbReference type="EMBL" id="JARKIE010000164">
    <property type="protein sequence ID" value="KAJ7672902.1"/>
    <property type="molecule type" value="Genomic_DNA"/>
</dbReference>
<dbReference type="AlphaFoldDB" id="A0AAD7G740"/>
<feature type="signal peptide" evidence="2">
    <location>
        <begin position="1"/>
        <end position="20"/>
    </location>
</feature>
<sequence>MTQATDAVILVLFYTHAALGAGKRYADAPARGITAMRVTLPAFPTWVLQPHEGVFRGGIIGRTKLISKSRASFFPLPWVRFDGDVQSSSNNVSITYGRLIFLFVASRGLIAKTAHGPTASQRLIREYNAYAAMRTLQGAVIPTVIGMFITKDGKNTVLMMSYAGKALRAFSELKPRDKLTLFHRLVRLHKTGVQHNDLEPRNVTQSSSGPLIIDFDRASLDHTCPGASCRELQQVAKALDLDPAAEIETLAEETATTPTIYSIVLAFLSVVVSILFGFPCRPRSV</sequence>
<proteinExistence type="predicted"/>
<name>A0AAD7G740_MYCRO</name>
<evidence type="ECO:0000256" key="1">
    <source>
        <dbReference type="SAM" id="Phobius"/>
    </source>
</evidence>
<dbReference type="InterPro" id="IPR011009">
    <property type="entry name" value="Kinase-like_dom_sf"/>
</dbReference>
<feature type="transmembrane region" description="Helical" evidence="1">
    <location>
        <begin position="260"/>
        <end position="278"/>
    </location>
</feature>
<evidence type="ECO:0000313" key="4">
    <source>
        <dbReference type="Proteomes" id="UP001221757"/>
    </source>
</evidence>
<keyword evidence="2" id="KW-0732">Signal</keyword>
<evidence type="ECO:0000256" key="2">
    <source>
        <dbReference type="SAM" id="SignalP"/>
    </source>
</evidence>
<protein>
    <recommendedName>
        <fullName evidence="5">Protein kinase domain-containing protein</fullName>
    </recommendedName>
</protein>
<accession>A0AAD7G740</accession>
<comment type="caution">
    <text evidence="3">The sequence shown here is derived from an EMBL/GenBank/DDBJ whole genome shotgun (WGS) entry which is preliminary data.</text>
</comment>
<keyword evidence="1" id="KW-0472">Membrane</keyword>
<dbReference type="SUPFAM" id="SSF56112">
    <property type="entry name" value="Protein kinase-like (PK-like)"/>
    <property type="match status" value="1"/>
</dbReference>
<organism evidence="3 4">
    <name type="scientific">Mycena rosella</name>
    <name type="common">Pink bonnet</name>
    <name type="synonym">Agaricus rosellus</name>
    <dbReference type="NCBI Taxonomy" id="1033263"/>
    <lineage>
        <taxon>Eukaryota</taxon>
        <taxon>Fungi</taxon>
        <taxon>Dikarya</taxon>
        <taxon>Basidiomycota</taxon>
        <taxon>Agaricomycotina</taxon>
        <taxon>Agaricomycetes</taxon>
        <taxon>Agaricomycetidae</taxon>
        <taxon>Agaricales</taxon>
        <taxon>Marasmiineae</taxon>
        <taxon>Mycenaceae</taxon>
        <taxon>Mycena</taxon>
    </lineage>
</organism>